<feature type="compositionally biased region" description="Polar residues" evidence="1">
    <location>
        <begin position="362"/>
        <end position="383"/>
    </location>
</feature>
<evidence type="ECO:0000313" key="2">
    <source>
        <dbReference type="EMBL" id="CBN79442.1"/>
    </source>
</evidence>
<feature type="region of interest" description="Disordered" evidence="1">
    <location>
        <begin position="342"/>
        <end position="384"/>
    </location>
</feature>
<dbReference type="EMBL" id="FN648403">
    <property type="protein sequence ID" value="CBN79442.1"/>
    <property type="molecule type" value="Genomic_DNA"/>
</dbReference>
<dbReference type="EMBL" id="FN649734">
    <property type="protein sequence ID" value="CBN79442.1"/>
    <property type="molecule type" value="Genomic_DNA"/>
</dbReference>
<dbReference type="Proteomes" id="UP000002630">
    <property type="component" value="Linkage Group LG09"/>
</dbReference>
<name>D8LIR9_ECTSI</name>
<feature type="compositionally biased region" description="Basic residues" evidence="1">
    <location>
        <begin position="927"/>
        <end position="937"/>
    </location>
</feature>
<feature type="compositionally biased region" description="Low complexity" evidence="1">
    <location>
        <begin position="841"/>
        <end position="857"/>
    </location>
</feature>
<accession>D8LIR9</accession>
<reference evidence="2 3" key="1">
    <citation type="journal article" date="2010" name="Nature">
        <title>The Ectocarpus genome and the independent evolution of multicellularity in brown algae.</title>
        <authorList>
            <person name="Cock J.M."/>
            <person name="Sterck L."/>
            <person name="Rouze P."/>
            <person name="Scornet D."/>
            <person name="Allen A.E."/>
            <person name="Amoutzias G."/>
            <person name="Anthouard V."/>
            <person name="Artiguenave F."/>
            <person name="Aury J.M."/>
            <person name="Badger J.H."/>
            <person name="Beszteri B."/>
            <person name="Billiau K."/>
            <person name="Bonnet E."/>
            <person name="Bothwell J.H."/>
            <person name="Bowler C."/>
            <person name="Boyen C."/>
            <person name="Brownlee C."/>
            <person name="Carrano C.J."/>
            <person name="Charrier B."/>
            <person name="Cho G.Y."/>
            <person name="Coelho S.M."/>
            <person name="Collen J."/>
            <person name="Corre E."/>
            <person name="Da Silva C."/>
            <person name="Delage L."/>
            <person name="Delaroque N."/>
            <person name="Dittami S.M."/>
            <person name="Doulbeau S."/>
            <person name="Elias M."/>
            <person name="Farnham G."/>
            <person name="Gachon C.M."/>
            <person name="Gschloessl B."/>
            <person name="Heesch S."/>
            <person name="Jabbari K."/>
            <person name="Jubin C."/>
            <person name="Kawai H."/>
            <person name="Kimura K."/>
            <person name="Kloareg B."/>
            <person name="Kupper F.C."/>
            <person name="Lang D."/>
            <person name="Le Bail A."/>
            <person name="Leblanc C."/>
            <person name="Lerouge P."/>
            <person name="Lohr M."/>
            <person name="Lopez P.J."/>
            <person name="Martens C."/>
            <person name="Maumus F."/>
            <person name="Michel G."/>
            <person name="Miranda-Saavedra D."/>
            <person name="Morales J."/>
            <person name="Moreau H."/>
            <person name="Motomura T."/>
            <person name="Nagasato C."/>
            <person name="Napoli C.A."/>
            <person name="Nelson D.R."/>
            <person name="Nyvall-Collen P."/>
            <person name="Peters A.F."/>
            <person name="Pommier C."/>
            <person name="Potin P."/>
            <person name="Poulain J."/>
            <person name="Quesneville H."/>
            <person name="Read B."/>
            <person name="Rensing S.A."/>
            <person name="Ritter A."/>
            <person name="Rousvoal S."/>
            <person name="Samanta M."/>
            <person name="Samson G."/>
            <person name="Schroeder D.C."/>
            <person name="Segurens B."/>
            <person name="Strittmatter M."/>
            <person name="Tonon T."/>
            <person name="Tregear J.W."/>
            <person name="Valentin K."/>
            <person name="von Dassow P."/>
            <person name="Yamagishi T."/>
            <person name="Van de Peer Y."/>
            <person name="Wincker P."/>
        </authorList>
    </citation>
    <scope>NUCLEOTIDE SEQUENCE [LARGE SCALE GENOMIC DNA]</scope>
    <source>
        <strain evidence="3">Ec32 / CCAP1310/4</strain>
    </source>
</reference>
<organism evidence="2 3">
    <name type="scientific">Ectocarpus siliculosus</name>
    <name type="common">Brown alga</name>
    <name type="synonym">Conferva siliculosa</name>
    <dbReference type="NCBI Taxonomy" id="2880"/>
    <lineage>
        <taxon>Eukaryota</taxon>
        <taxon>Sar</taxon>
        <taxon>Stramenopiles</taxon>
        <taxon>Ochrophyta</taxon>
        <taxon>PX clade</taxon>
        <taxon>Phaeophyceae</taxon>
        <taxon>Ectocarpales</taxon>
        <taxon>Ectocarpaceae</taxon>
        <taxon>Ectocarpus</taxon>
    </lineage>
</organism>
<evidence type="ECO:0000313" key="3">
    <source>
        <dbReference type="Proteomes" id="UP000002630"/>
    </source>
</evidence>
<protein>
    <submittedName>
        <fullName evidence="2">Uncharacterized protein</fullName>
    </submittedName>
</protein>
<dbReference type="OrthoDB" id="10480355at2759"/>
<sequence>MVPSKPVLRCQRKGKGKASEGGAGAGAGAVAKRSVGAGGDGMELVEKKGKGKRQRAGQSHKRGRQEEEDEVKPVVVPPALDKLWSVTCAAHFCPIKKSDEDFLRGKQLEILGNFGVAPGTMRKRAEEFEGTFLHPTMGPEDIGKVLDEEKSKELKLGLVPALGRPYEDLWAEESYVESLASRSWSSLARDSSQHAGASTSGASAAAAGAGTDTGADAAAAKAGGGGGSAEGERGSLRAGGRKNSGGGFGSFSGAAALLLHGSSPLAGGDGGADGADAVVGSCLPMARDWTEVVPSHDEASFRRCLAESRSRGGVFAGRRGFYLQRGGDIDWEAEEVEREKERRRAAAGLEAPLPPDLGNKGANGSSRSRSLPGTKSTTRTPSGSLVEIDEGVIVAKAFRSRGEKDRAAAAAAAAAATAATAADINTKNAPQHSRPPRKAKRCAASRTEIGAGPGAAPAVAECPSRTGAGAPGYSPVVGCGGSSAAAGTPRAAWPAKDGNRAVTSGGDGGAVAVKKRTSCHRQEEEGQEEDIDEVSWELRRLARDEVKVNAKNLYALSELGAYCRQERKVYQSVFDRDEWAKDVLSNALRLSEVGKTVDLKGKRAKPRGVGLADDFPYHDPTQLPVLEALRKQTVAYQHHQRNQEEMGGFGLAEIEQERARREKVANEATAVAEAKMKDWEHARLAVGRKGQTGRGRGIPIPGGVAHPFLLDKKTADFLYSVGTGDEVEVKDEWDVWCRAKVVAVRGEGGWDPKKDTNVLRAVKVSFEGSGPAMDAWCSVDGGMVAKPGTHLPLSKRQRALAARKASVAAAAAAAAASSRAGAKPIRIRAFHGPRPPPGKDSTAAVSSNGAANGSASADSEKVDVQGGAAAASAKRKRTGSSDDRRQGKRPAAAGEGFGGGAGCVDGETPAVPAAATAGMVPRQPPHSLRKSPTKRILRGLCGTDGKGT</sequence>
<feature type="region of interest" description="Disordered" evidence="1">
    <location>
        <begin position="824"/>
        <end position="948"/>
    </location>
</feature>
<evidence type="ECO:0000256" key="1">
    <source>
        <dbReference type="SAM" id="MobiDB-lite"/>
    </source>
</evidence>
<dbReference type="AlphaFoldDB" id="D8LIR9"/>
<gene>
    <name evidence="2" type="ORF">Esi_0224_0026</name>
</gene>
<keyword evidence="3" id="KW-1185">Reference proteome</keyword>
<proteinExistence type="predicted"/>
<feature type="region of interest" description="Disordered" evidence="1">
    <location>
        <begin position="215"/>
        <end position="242"/>
    </location>
</feature>
<dbReference type="Gene3D" id="2.30.30.140">
    <property type="match status" value="1"/>
</dbReference>
<feature type="compositionally biased region" description="Basic residues" evidence="1">
    <location>
        <begin position="49"/>
        <end position="63"/>
    </location>
</feature>
<feature type="region of interest" description="Disordered" evidence="1">
    <location>
        <begin position="420"/>
        <end position="442"/>
    </location>
</feature>
<feature type="region of interest" description="Disordered" evidence="1">
    <location>
        <begin position="1"/>
        <end position="72"/>
    </location>
</feature>
<dbReference type="InParanoid" id="D8LIR9"/>